<proteinExistence type="inferred from homology"/>
<reference evidence="3 4" key="1">
    <citation type="journal article" date="2015" name="Plant Cell">
        <title>Oil accumulation by the oleaginous diatom Fistulifera solaris as revealed by the genome and transcriptome.</title>
        <authorList>
            <person name="Tanaka T."/>
            <person name="Maeda Y."/>
            <person name="Veluchamy A."/>
            <person name="Tanaka M."/>
            <person name="Abida H."/>
            <person name="Marechal E."/>
            <person name="Bowler C."/>
            <person name="Muto M."/>
            <person name="Sunaga Y."/>
            <person name="Tanaka M."/>
            <person name="Yoshino T."/>
            <person name="Taniguchi T."/>
            <person name="Fukuda Y."/>
            <person name="Nemoto M."/>
            <person name="Matsumoto M."/>
            <person name="Wong P.S."/>
            <person name="Aburatani S."/>
            <person name="Fujibuchi W."/>
        </authorList>
    </citation>
    <scope>NUCLEOTIDE SEQUENCE [LARGE SCALE GENOMIC DNA]</scope>
    <source>
        <strain evidence="3 4">JPCC DA0580</strain>
    </source>
</reference>
<name>A0A1Z5JR50_FISSO</name>
<dbReference type="PROSITE" id="PS00600">
    <property type="entry name" value="AA_TRANSFER_CLASS_3"/>
    <property type="match status" value="1"/>
</dbReference>
<sequence>MIRIQEVIRLNARIWLGYPPNIASKNFLGSFFFNVDRVFTKVQPITTIFSSIVRIHTHCQSSFYSHSLTSTVLRCDTQAKNNAPTKIPAVDPAHFQPLGTWTSEQLHQSRAEHPFMMTWVPGQARHNVPNMTHGEGVYLYDEEGHQYLDWTSQAVCANLGHSVPKSLVEAAAYQMTQLPFTYGGIGMTEVRTRMNQLMAEILPGNLRAAVFPSSGAEANEAGILMARRFTGRQKIISWYRSYHGATAAAGAATGDFRRWYGSDNNPGFVKAFNPFPLFFNHGGNGATEEERVQSALNMLEEQILNEGPENVASILMESIVGAGGCLIMPTGYMQGIRAICDKYGILMHVDEVMVGFGRTGKLFGFQHYDGVMPDIVSAAKGISGAAIPLSMTACSEEIMNFFEDKPLGWGSTYQAHPVALATAYEAVKFLIQNDIVGHVQHLAPIFAANMQRLADQHPCIKQYRAIGLFGCFDVQDLTGAIPKLQHEPAHDAFHKYKEAYHKAGLVGLHRYPHVHCAPPLVITEDELLDGFDRLSTALAVLDDALGFHSPEKLSQ</sequence>
<dbReference type="OrthoDB" id="5419315at2759"/>
<evidence type="ECO:0000256" key="1">
    <source>
        <dbReference type="ARBA" id="ARBA00008954"/>
    </source>
</evidence>
<dbReference type="EMBL" id="BDSP01000102">
    <property type="protein sequence ID" value="GAX16251.1"/>
    <property type="molecule type" value="Genomic_DNA"/>
</dbReference>
<dbReference type="PANTHER" id="PTHR43094:SF1">
    <property type="entry name" value="AMINOTRANSFERASE CLASS-III"/>
    <property type="match status" value="1"/>
</dbReference>
<dbReference type="Proteomes" id="UP000198406">
    <property type="component" value="Unassembled WGS sequence"/>
</dbReference>
<comment type="caution">
    <text evidence="3">The sequence shown here is derived from an EMBL/GenBank/DDBJ whole genome shotgun (WGS) entry which is preliminary data.</text>
</comment>
<dbReference type="Gene3D" id="3.40.640.10">
    <property type="entry name" value="Type I PLP-dependent aspartate aminotransferase-like (Major domain)"/>
    <property type="match status" value="1"/>
</dbReference>
<evidence type="ECO:0000313" key="3">
    <source>
        <dbReference type="EMBL" id="GAX16251.1"/>
    </source>
</evidence>
<dbReference type="GO" id="GO:0030170">
    <property type="term" value="F:pyridoxal phosphate binding"/>
    <property type="evidence" value="ECO:0007669"/>
    <property type="project" value="InterPro"/>
</dbReference>
<protein>
    <submittedName>
        <fullName evidence="3">Uncharacterized protein</fullName>
    </submittedName>
</protein>
<dbReference type="SUPFAM" id="SSF53383">
    <property type="entry name" value="PLP-dependent transferases"/>
    <property type="match status" value="1"/>
</dbReference>
<dbReference type="CDD" id="cd00610">
    <property type="entry name" value="OAT_like"/>
    <property type="match status" value="1"/>
</dbReference>
<dbReference type="InterPro" id="IPR005814">
    <property type="entry name" value="Aminotrans_3"/>
</dbReference>
<dbReference type="InterPro" id="IPR049704">
    <property type="entry name" value="Aminotrans_3_PPA_site"/>
</dbReference>
<dbReference type="InParanoid" id="A0A1Z5JR50"/>
<gene>
    <name evidence="3" type="ORF">FisN_3Hh267</name>
</gene>
<evidence type="ECO:0000313" key="4">
    <source>
        <dbReference type="Proteomes" id="UP000198406"/>
    </source>
</evidence>
<dbReference type="GO" id="GO:0008483">
    <property type="term" value="F:transaminase activity"/>
    <property type="evidence" value="ECO:0007669"/>
    <property type="project" value="InterPro"/>
</dbReference>
<dbReference type="InterPro" id="IPR015421">
    <property type="entry name" value="PyrdxlP-dep_Trfase_major"/>
</dbReference>
<organism evidence="3 4">
    <name type="scientific">Fistulifera solaris</name>
    <name type="common">Oleaginous diatom</name>
    <dbReference type="NCBI Taxonomy" id="1519565"/>
    <lineage>
        <taxon>Eukaryota</taxon>
        <taxon>Sar</taxon>
        <taxon>Stramenopiles</taxon>
        <taxon>Ochrophyta</taxon>
        <taxon>Bacillariophyta</taxon>
        <taxon>Bacillariophyceae</taxon>
        <taxon>Bacillariophycidae</taxon>
        <taxon>Naviculales</taxon>
        <taxon>Naviculaceae</taxon>
        <taxon>Fistulifera</taxon>
    </lineage>
</organism>
<dbReference type="GO" id="GO:0005829">
    <property type="term" value="C:cytosol"/>
    <property type="evidence" value="ECO:0007669"/>
    <property type="project" value="TreeGrafter"/>
</dbReference>
<keyword evidence="2" id="KW-0663">Pyridoxal phosphate</keyword>
<dbReference type="InterPro" id="IPR015422">
    <property type="entry name" value="PyrdxlP-dep_Trfase_small"/>
</dbReference>
<dbReference type="PANTHER" id="PTHR43094">
    <property type="entry name" value="AMINOTRANSFERASE"/>
    <property type="match status" value="1"/>
</dbReference>
<dbReference type="Pfam" id="PF00202">
    <property type="entry name" value="Aminotran_3"/>
    <property type="match status" value="1"/>
</dbReference>
<dbReference type="InterPro" id="IPR015424">
    <property type="entry name" value="PyrdxlP-dep_Trfase"/>
</dbReference>
<evidence type="ECO:0000256" key="2">
    <source>
        <dbReference type="ARBA" id="ARBA00022898"/>
    </source>
</evidence>
<dbReference type="AlphaFoldDB" id="A0A1Z5JR50"/>
<dbReference type="Gene3D" id="3.90.1150.10">
    <property type="entry name" value="Aspartate Aminotransferase, domain 1"/>
    <property type="match status" value="1"/>
</dbReference>
<comment type="similarity">
    <text evidence="1">Belongs to the class-III pyridoxal-phosphate-dependent aminotransferase family.</text>
</comment>
<accession>A0A1Z5JR50</accession>
<keyword evidence="4" id="KW-1185">Reference proteome</keyword>